<organism evidence="1 2">
    <name type="scientific">Folsomia candida</name>
    <name type="common">Springtail</name>
    <dbReference type="NCBI Taxonomy" id="158441"/>
    <lineage>
        <taxon>Eukaryota</taxon>
        <taxon>Metazoa</taxon>
        <taxon>Ecdysozoa</taxon>
        <taxon>Arthropoda</taxon>
        <taxon>Hexapoda</taxon>
        <taxon>Collembola</taxon>
        <taxon>Entomobryomorpha</taxon>
        <taxon>Isotomoidea</taxon>
        <taxon>Isotomidae</taxon>
        <taxon>Proisotominae</taxon>
        <taxon>Folsomia</taxon>
    </lineage>
</organism>
<dbReference type="EMBL" id="LNIX01000010">
    <property type="protein sequence ID" value="OXA49535.1"/>
    <property type="molecule type" value="Genomic_DNA"/>
</dbReference>
<accession>A0A226DVN5</accession>
<keyword evidence="2" id="KW-1185">Reference proteome</keyword>
<protein>
    <submittedName>
        <fullName evidence="1">Uncharacterized protein</fullName>
    </submittedName>
</protein>
<dbReference type="Proteomes" id="UP000198287">
    <property type="component" value="Unassembled WGS sequence"/>
</dbReference>
<evidence type="ECO:0000313" key="1">
    <source>
        <dbReference type="EMBL" id="OXA49535.1"/>
    </source>
</evidence>
<evidence type="ECO:0000313" key="2">
    <source>
        <dbReference type="Proteomes" id="UP000198287"/>
    </source>
</evidence>
<proteinExistence type="predicted"/>
<sequence length="544" mass="63754">MDMELQFLDPDVHGQAWYGPSGRTAWKPLSSQIHLCRCTETHAQFVHCVLPYIEDQRYTFGHSYKGCEGGEEFICLSRIRWVGNLDVTSARFQISCHHGNYWIRRVSSTQDYAIFLNQTEVCYTMRMTPGDMFTLGETCVEPYPPPPWWKFSLWNVFSTEQRNNSPQNYLHKNVFRFQARSISTTFDTSLFPRIEYFPPDTTEPYGALENTLILSKIFSFLALPTLKNCRLVSSLWESEAVSWMKARSEIRFKFYTYREPAQNRPKLFLYRHEMLHFANPNWHVDCRIEEEDEMFRKLSDDLDKVLENCHVIRRLNCDYRPNIDNVLLIRLLNHVAGSLEELSVCFQDCQNARKDIAELFELVEFPRLKRFEIDMGPNGSSPIRPACYKNLTCSLIKLSSKVSTLYVKSNNAPMNTHFLREIVSNREYPRLMEALIKKIDWDGMEVLRGLKASLVRLEINGFSEECEIRQVEEVVQRQRESLEFLYLEVPPDWEVVPVGEMPFLKRKDILFGEGECRPRIWGGKRSNCPGRQKVRSAARRPSVH</sequence>
<dbReference type="AlphaFoldDB" id="A0A226DVN5"/>
<reference evidence="1 2" key="1">
    <citation type="submission" date="2015-12" db="EMBL/GenBank/DDBJ databases">
        <title>The genome of Folsomia candida.</title>
        <authorList>
            <person name="Faddeeva A."/>
            <person name="Derks M.F."/>
            <person name="Anvar Y."/>
            <person name="Smit S."/>
            <person name="Van Straalen N."/>
            <person name="Roelofs D."/>
        </authorList>
    </citation>
    <scope>NUCLEOTIDE SEQUENCE [LARGE SCALE GENOMIC DNA]</scope>
    <source>
        <strain evidence="1 2">VU population</strain>
        <tissue evidence="1">Whole body</tissue>
    </source>
</reference>
<gene>
    <name evidence="1" type="ORF">Fcan01_15452</name>
</gene>
<name>A0A226DVN5_FOLCA</name>
<comment type="caution">
    <text evidence="1">The sequence shown here is derived from an EMBL/GenBank/DDBJ whole genome shotgun (WGS) entry which is preliminary data.</text>
</comment>